<dbReference type="GO" id="GO:0043527">
    <property type="term" value="C:tRNA methyltransferase complex"/>
    <property type="evidence" value="ECO:0007669"/>
    <property type="project" value="TreeGrafter"/>
</dbReference>
<keyword evidence="5" id="KW-0949">S-adenosyl-L-methionine</keyword>
<name>A0A382X389_9ZZZZ</name>
<dbReference type="PANTHER" id="PTHR23417">
    <property type="entry name" value="3-DEOXY-D-MANNO-OCTULOSONIC-ACID TRANSFERASE/TRNA GUANINE-N 7 - -METHYLTRANSFERASE"/>
    <property type="match status" value="1"/>
</dbReference>
<evidence type="ECO:0000256" key="1">
    <source>
        <dbReference type="ARBA" id="ARBA00000142"/>
    </source>
</evidence>
<reference evidence="7" key="1">
    <citation type="submission" date="2018-05" db="EMBL/GenBank/DDBJ databases">
        <authorList>
            <person name="Lanie J.A."/>
            <person name="Ng W.-L."/>
            <person name="Kazmierczak K.M."/>
            <person name="Andrzejewski T.M."/>
            <person name="Davidsen T.M."/>
            <person name="Wayne K.J."/>
            <person name="Tettelin H."/>
            <person name="Glass J.I."/>
            <person name="Rusch D."/>
            <person name="Podicherti R."/>
            <person name="Tsui H.-C.T."/>
            <person name="Winkler M.E."/>
        </authorList>
    </citation>
    <scope>NUCLEOTIDE SEQUENCE</scope>
</reference>
<keyword evidence="6" id="KW-0819">tRNA processing</keyword>
<dbReference type="PANTHER" id="PTHR23417:SF14">
    <property type="entry name" value="PENTACOTRIPEPTIDE-REPEAT REGION OF PRORP DOMAIN-CONTAINING PROTEIN"/>
    <property type="match status" value="1"/>
</dbReference>
<dbReference type="EMBL" id="UINC01164632">
    <property type="protein sequence ID" value="SVD65582.1"/>
    <property type="molecule type" value="Genomic_DNA"/>
</dbReference>
<protein>
    <recommendedName>
        <fullName evidence="2">tRNA (guanine(46)-N(7))-methyltransferase</fullName>
        <ecNumber evidence="2">2.1.1.33</ecNumber>
    </recommendedName>
</protein>
<accession>A0A382X389</accession>
<keyword evidence="3" id="KW-0489">Methyltransferase</keyword>
<evidence type="ECO:0000256" key="4">
    <source>
        <dbReference type="ARBA" id="ARBA00022679"/>
    </source>
</evidence>
<evidence type="ECO:0000256" key="2">
    <source>
        <dbReference type="ARBA" id="ARBA00011977"/>
    </source>
</evidence>
<dbReference type="CDD" id="cd02440">
    <property type="entry name" value="AdoMet_MTases"/>
    <property type="match status" value="1"/>
</dbReference>
<proteinExistence type="predicted"/>
<dbReference type="Gene3D" id="3.40.50.150">
    <property type="entry name" value="Vaccinia Virus protein VP39"/>
    <property type="match status" value="1"/>
</dbReference>
<dbReference type="InterPro" id="IPR003358">
    <property type="entry name" value="tRNA_(Gua-N-7)_MeTrfase_Trmb"/>
</dbReference>
<dbReference type="InterPro" id="IPR029063">
    <property type="entry name" value="SAM-dependent_MTases_sf"/>
</dbReference>
<dbReference type="Pfam" id="PF02390">
    <property type="entry name" value="Methyltransf_4"/>
    <property type="match status" value="1"/>
</dbReference>
<evidence type="ECO:0000256" key="3">
    <source>
        <dbReference type="ARBA" id="ARBA00022603"/>
    </source>
</evidence>
<dbReference type="EC" id="2.1.1.33" evidence="2"/>
<evidence type="ECO:0000313" key="7">
    <source>
        <dbReference type="EMBL" id="SVD65582.1"/>
    </source>
</evidence>
<evidence type="ECO:0000256" key="6">
    <source>
        <dbReference type="ARBA" id="ARBA00022694"/>
    </source>
</evidence>
<feature type="non-terminal residue" evidence="7">
    <location>
        <position position="1"/>
    </location>
</feature>
<organism evidence="7">
    <name type="scientific">marine metagenome</name>
    <dbReference type="NCBI Taxonomy" id="408172"/>
    <lineage>
        <taxon>unclassified sequences</taxon>
        <taxon>metagenomes</taxon>
        <taxon>ecological metagenomes</taxon>
    </lineage>
</organism>
<keyword evidence="4" id="KW-0808">Transferase</keyword>
<dbReference type="SUPFAM" id="SSF53335">
    <property type="entry name" value="S-adenosyl-L-methionine-dependent methyltransferases"/>
    <property type="match status" value="1"/>
</dbReference>
<gene>
    <name evidence="7" type="ORF">METZ01_LOCUS418436</name>
</gene>
<sequence>EVAGYRASMSIGNSKRVQSSQNQVHESLLDVVNHHRKTNFLKPIAKHTATAFDQVKTRLKDPGEGFILDSGCGVGLSSIQIAQTHPKHLVLGIDRSEHRLNKIPPEIEIPSNVIFLRADLIDFWRLLVQNQIAPKKHYLLYPNPYPKKRQLKQRWHGHPICPTLMALSPHIELRTNWKIYAEEFSLTLDLFNKPHRLGPLSPQIPLTQFERKYHSSGHALWRIIAPI</sequence>
<dbReference type="AlphaFoldDB" id="A0A382X389"/>
<evidence type="ECO:0000256" key="5">
    <source>
        <dbReference type="ARBA" id="ARBA00022691"/>
    </source>
</evidence>
<comment type="catalytic activity">
    <reaction evidence="1">
        <text>guanosine(46) in tRNA + S-adenosyl-L-methionine = N(7)-methylguanosine(46) in tRNA + S-adenosyl-L-homocysteine</text>
        <dbReference type="Rhea" id="RHEA:42708"/>
        <dbReference type="Rhea" id="RHEA-COMP:10188"/>
        <dbReference type="Rhea" id="RHEA-COMP:10189"/>
        <dbReference type="ChEBI" id="CHEBI:57856"/>
        <dbReference type="ChEBI" id="CHEBI:59789"/>
        <dbReference type="ChEBI" id="CHEBI:74269"/>
        <dbReference type="ChEBI" id="CHEBI:74480"/>
        <dbReference type="EC" id="2.1.1.33"/>
    </reaction>
</comment>
<dbReference type="PROSITE" id="PS51625">
    <property type="entry name" value="SAM_MT_TRMB"/>
    <property type="match status" value="1"/>
</dbReference>
<dbReference type="GO" id="GO:0008176">
    <property type="term" value="F:tRNA (guanine(46)-N7)-methyltransferase activity"/>
    <property type="evidence" value="ECO:0007669"/>
    <property type="project" value="UniProtKB-EC"/>
</dbReference>